<dbReference type="Pfam" id="PF01381">
    <property type="entry name" value="HTH_3"/>
    <property type="match status" value="1"/>
</dbReference>
<dbReference type="GO" id="GO:0005829">
    <property type="term" value="C:cytosol"/>
    <property type="evidence" value="ECO:0007669"/>
    <property type="project" value="TreeGrafter"/>
</dbReference>
<name>F4KXW8_HALH1</name>
<organism evidence="3 4">
    <name type="scientific">Haliscomenobacter hydrossis (strain ATCC 27775 / DSM 1100 / LMG 10767 / O)</name>
    <dbReference type="NCBI Taxonomy" id="760192"/>
    <lineage>
        <taxon>Bacteria</taxon>
        <taxon>Pseudomonadati</taxon>
        <taxon>Bacteroidota</taxon>
        <taxon>Saprospiria</taxon>
        <taxon>Saprospirales</taxon>
        <taxon>Haliscomenobacteraceae</taxon>
        <taxon>Haliscomenobacter</taxon>
    </lineage>
</organism>
<evidence type="ECO:0000256" key="1">
    <source>
        <dbReference type="ARBA" id="ARBA00023125"/>
    </source>
</evidence>
<dbReference type="HOGENOM" id="CLU_1537961_0_0_10"/>
<dbReference type="InterPro" id="IPR050807">
    <property type="entry name" value="TransReg_Diox_bact_type"/>
</dbReference>
<dbReference type="Gene3D" id="3.30.2020.10">
    <property type="entry name" value="NE0471-like N-terminal domain"/>
    <property type="match status" value="1"/>
</dbReference>
<dbReference type="EMBL" id="CP002691">
    <property type="protein sequence ID" value="AEE52627.1"/>
    <property type="molecule type" value="Genomic_DNA"/>
</dbReference>
<dbReference type="PANTHER" id="PTHR46797:SF1">
    <property type="entry name" value="METHYLPHOSPHONATE SYNTHASE"/>
    <property type="match status" value="1"/>
</dbReference>
<reference key="2">
    <citation type="submission" date="2011-04" db="EMBL/GenBank/DDBJ databases">
        <title>Complete sequence of chromosome of Haliscomenobacter hydrossis DSM 1100.</title>
        <authorList>
            <consortium name="US DOE Joint Genome Institute (JGI-PGF)"/>
            <person name="Lucas S."/>
            <person name="Han J."/>
            <person name="Lapidus A."/>
            <person name="Bruce D."/>
            <person name="Goodwin L."/>
            <person name="Pitluck S."/>
            <person name="Peters L."/>
            <person name="Kyrpides N."/>
            <person name="Mavromatis K."/>
            <person name="Ivanova N."/>
            <person name="Ovchinnikova G."/>
            <person name="Pagani I."/>
            <person name="Daligault H."/>
            <person name="Detter J.C."/>
            <person name="Han C."/>
            <person name="Land M."/>
            <person name="Hauser L."/>
            <person name="Markowitz V."/>
            <person name="Cheng J.-F."/>
            <person name="Hugenholtz P."/>
            <person name="Woyke T."/>
            <person name="Wu D."/>
            <person name="Verbarg S."/>
            <person name="Frueling A."/>
            <person name="Brambilla E."/>
            <person name="Klenk H.-P."/>
            <person name="Eisen J.A."/>
        </authorList>
    </citation>
    <scope>NUCLEOTIDE SEQUENCE</scope>
    <source>
        <strain>DSM 1100</strain>
    </source>
</reference>
<dbReference type="KEGG" id="hhy:Halhy_4794"/>
<evidence type="ECO:0000313" key="4">
    <source>
        <dbReference type="Proteomes" id="UP000008461"/>
    </source>
</evidence>
<accession>F4KXW8</accession>
<dbReference type="SMART" id="SM00530">
    <property type="entry name" value="HTH_XRE"/>
    <property type="match status" value="1"/>
</dbReference>
<proteinExistence type="predicted"/>
<reference evidence="3 4" key="1">
    <citation type="journal article" date="2011" name="Stand. Genomic Sci.">
        <title>Complete genome sequence of Haliscomenobacter hydrossis type strain (O).</title>
        <authorList>
            <consortium name="US DOE Joint Genome Institute (JGI-PGF)"/>
            <person name="Daligault H."/>
            <person name="Lapidus A."/>
            <person name="Zeytun A."/>
            <person name="Nolan M."/>
            <person name="Lucas S."/>
            <person name="Del Rio T.G."/>
            <person name="Tice H."/>
            <person name="Cheng J.F."/>
            <person name="Tapia R."/>
            <person name="Han C."/>
            <person name="Goodwin L."/>
            <person name="Pitluck S."/>
            <person name="Liolios K."/>
            <person name="Pagani I."/>
            <person name="Ivanova N."/>
            <person name="Huntemann M."/>
            <person name="Mavromatis K."/>
            <person name="Mikhailova N."/>
            <person name="Pati A."/>
            <person name="Chen A."/>
            <person name="Palaniappan K."/>
            <person name="Land M."/>
            <person name="Hauser L."/>
            <person name="Brambilla E.M."/>
            <person name="Rohde M."/>
            <person name="Verbarg S."/>
            <person name="Goker M."/>
            <person name="Bristow J."/>
            <person name="Eisen J.A."/>
            <person name="Markowitz V."/>
            <person name="Hugenholtz P."/>
            <person name="Kyrpides N.C."/>
            <person name="Klenk H.P."/>
            <person name="Woyke T."/>
        </authorList>
    </citation>
    <scope>NUCLEOTIDE SEQUENCE [LARGE SCALE GENOMIC DNA]</scope>
    <source>
        <strain evidence="4">ATCC 27775 / DSM 1100 / LMG 10767 / O</strain>
    </source>
</reference>
<dbReference type="AlphaFoldDB" id="F4KXW8"/>
<dbReference type="RefSeq" id="WP_013767165.1">
    <property type="nucleotide sequence ID" value="NC_015510.1"/>
</dbReference>
<dbReference type="STRING" id="760192.Halhy_4794"/>
<dbReference type="PROSITE" id="PS50943">
    <property type="entry name" value="HTH_CROC1"/>
    <property type="match status" value="1"/>
</dbReference>
<dbReference type="GO" id="GO:0003677">
    <property type="term" value="F:DNA binding"/>
    <property type="evidence" value="ECO:0007669"/>
    <property type="project" value="UniProtKB-KW"/>
</dbReference>
<dbReference type="Proteomes" id="UP000008461">
    <property type="component" value="Chromosome"/>
</dbReference>
<keyword evidence="4" id="KW-1185">Reference proteome</keyword>
<sequence length="174" mass="19703">MKGLRSIPRILQINQIDGYRVSCLFNNGESRVIDFYTLFKDTFKVQEGDPAFTLLHDPTAFQYIQIIGSTIGWPNVGIHSQDSKGQPVFYPYDLDPLVLYQNSTYDPDKNPEIGLMIKQARKDAGLTQEELAQKSGTSKHYISRLENNKADIELLTLKKIIEAGLGKRLQIAIK</sequence>
<dbReference type="eggNOG" id="COG3620">
    <property type="taxonomic scope" value="Bacteria"/>
</dbReference>
<dbReference type="SUPFAM" id="SSF47413">
    <property type="entry name" value="lambda repressor-like DNA-binding domains"/>
    <property type="match status" value="1"/>
</dbReference>
<keyword evidence="1" id="KW-0238">DNA-binding</keyword>
<protein>
    <submittedName>
        <fullName evidence="3">Helix-turn-helix domain protein</fullName>
    </submittedName>
</protein>
<dbReference type="InterPro" id="IPR036782">
    <property type="entry name" value="NE0471-like_N"/>
</dbReference>
<feature type="domain" description="HTH cro/C1-type" evidence="2">
    <location>
        <begin position="117"/>
        <end position="163"/>
    </location>
</feature>
<dbReference type="InterPro" id="IPR001387">
    <property type="entry name" value="Cro/C1-type_HTH"/>
</dbReference>
<dbReference type="CDD" id="cd00093">
    <property type="entry name" value="HTH_XRE"/>
    <property type="match status" value="1"/>
</dbReference>
<evidence type="ECO:0000313" key="3">
    <source>
        <dbReference type="EMBL" id="AEE52627.1"/>
    </source>
</evidence>
<dbReference type="Gene3D" id="1.10.260.40">
    <property type="entry name" value="lambda repressor-like DNA-binding domains"/>
    <property type="match status" value="1"/>
</dbReference>
<dbReference type="InterPro" id="IPR010982">
    <property type="entry name" value="Lambda_DNA-bd_dom_sf"/>
</dbReference>
<gene>
    <name evidence="3" type="ordered locus">Halhy_4794</name>
</gene>
<dbReference type="OrthoDB" id="337567at2"/>
<evidence type="ECO:0000259" key="2">
    <source>
        <dbReference type="PROSITE" id="PS50943"/>
    </source>
</evidence>
<dbReference type="PANTHER" id="PTHR46797">
    <property type="entry name" value="HTH-TYPE TRANSCRIPTIONAL REGULATOR"/>
    <property type="match status" value="1"/>
</dbReference>
<dbReference type="GO" id="GO:0003700">
    <property type="term" value="F:DNA-binding transcription factor activity"/>
    <property type="evidence" value="ECO:0007669"/>
    <property type="project" value="TreeGrafter"/>
</dbReference>
<dbReference type="SUPFAM" id="SSF143880">
    <property type="entry name" value="NE0471 N-terminal domain-like"/>
    <property type="match status" value="1"/>
</dbReference>